<comment type="caution">
    <text evidence="6">The sequence shown here is derived from an EMBL/GenBank/DDBJ whole genome shotgun (WGS) entry which is preliminary data.</text>
</comment>
<evidence type="ECO:0000256" key="1">
    <source>
        <dbReference type="ARBA" id="ARBA00022485"/>
    </source>
</evidence>
<dbReference type="GO" id="GO:0046872">
    <property type="term" value="F:metal ion binding"/>
    <property type="evidence" value="ECO:0007669"/>
    <property type="project" value="UniProtKB-KW"/>
</dbReference>
<evidence type="ECO:0000259" key="5">
    <source>
        <dbReference type="PROSITE" id="PS51379"/>
    </source>
</evidence>
<keyword evidence="3" id="KW-0408">Iron</keyword>
<dbReference type="Pfam" id="PF12838">
    <property type="entry name" value="Fer4_7"/>
    <property type="match status" value="2"/>
</dbReference>
<name>A0A2T9XCR2_9CREN</name>
<proteinExistence type="predicted"/>
<accession>A0A2T9XCR2</accession>
<dbReference type="PANTHER" id="PTHR43687">
    <property type="entry name" value="ADENYLYLSULFATE REDUCTASE, BETA SUBUNIT"/>
    <property type="match status" value="1"/>
</dbReference>
<reference evidence="6 7" key="1">
    <citation type="journal article" date="2015" name="Appl. Environ. Microbiol.">
        <title>Nanoarchaeota, Their Sulfolobales Host, and Nanoarchaeota Virus Distribution across Yellowstone National Park Hot Springs.</title>
        <authorList>
            <person name="Munson-McGee J.H."/>
            <person name="Field E.K."/>
            <person name="Bateson M."/>
            <person name="Rooney C."/>
            <person name="Stepanauskas R."/>
            <person name="Young M.J."/>
        </authorList>
    </citation>
    <scope>NUCLEOTIDE SEQUENCE [LARGE SCALE GENOMIC DNA]</scope>
    <source>
        <strain evidence="6">SCGC AC-742_N10</strain>
    </source>
</reference>
<dbReference type="AlphaFoldDB" id="A0A2T9XCR2"/>
<feature type="domain" description="4Fe-4S ferredoxin-type" evidence="5">
    <location>
        <begin position="134"/>
        <end position="166"/>
    </location>
</feature>
<evidence type="ECO:0000313" key="7">
    <source>
        <dbReference type="Proteomes" id="UP000245638"/>
    </source>
</evidence>
<dbReference type="PROSITE" id="PS51379">
    <property type="entry name" value="4FE4S_FER_2"/>
    <property type="match status" value="4"/>
</dbReference>
<keyword evidence="1" id="KW-0004">4Fe-4S</keyword>
<dbReference type="GO" id="GO:0016491">
    <property type="term" value="F:oxidoreductase activity"/>
    <property type="evidence" value="ECO:0007669"/>
    <property type="project" value="UniProtKB-ARBA"/>
</dbReference>
<feature type="domain" description="4Fe-4S ferredoxin-type" evidence="5">
    <location>
        <begin position="167"/>
        <end position="196"/>
    </location>
</feature>
<dbReference type="InterPro" id="IPR017896">
    <property type="entry name" value="4Fe4S_Fe-S-bd"/>
</dbReference>
<keyword evidence="4" id="KW-0411">Iron-sulfur</keyword>
<feature type="domain" description="4Fe-4S ferredoxin-type" evidence="5">
    <location>
        <begin position="322"/>
        <end position="351"/>
    </location>
</feature>
<evidence type="ECO:0000256" key="4">
    <source>
        <dbReference type="ARBA" id="ARBA00023014"/>
    </source>
</evidence>
<evidence type="ECO:0000313" key="6">
    <source>
        <dbReference type="EMBL" id="PVU77802.1"/>
    </source>
</evidence>
<evidence type="ECO:0000256" key="2">
    <source>
        <dbReference type="ARBA" id="ARBA00022723"/>
    </source>
</evidence>
<dbReference type="GO" id="GO:0051539">
    <property type="term" value="F:4 iron, 4 sulfur cluster binding"/>
    <property type="evidence" value="ECO:0007669"/>
    <property type="project" value="UniProtKB-KW"/>
</dbReference>
<keyword evidence="2" id="KW-0479">Metal-binding</keyword>
<dbReference type="EMBL" id="QEFD01000010">
    <property type="protein sequence ID" value="PVU77802.1"/>
    <property type="molecule type" value="Genomic_DNA"/>
</dbReference>
<dbReference type="InterPro" id="IPR017900">
    <property type="entry name" value="4Fe4S_Fe_S_CS"/>
</dbReference>
<dbReference type="PROSITE" id="PS00198">
    <property type="entry name" value="4FE4S_FER_1"/>
    <property type="match status" value="2"/>
</dbReference>
<organism evidence="6 7">
    <name type="scientific">Acidianus hospitalis</name>
    <dbReference type="NCBI Taxonomy" id="563177"/>
    <lineage>
        <taxon>Archaea</taxon>
        <taxon>Thermoproteota</taxon>
        <taxon>Thermoprotei</taxon>
        <taxon>Sulfolobales</taxon>
        <taxon>Sulfolobaceae</taxon>
        <taxon>Acidianus</taxon>
    </lineage>
</organism>
<evidence type="ECO:0000256" key="3">
    <source>
        <dbReference type="ARBA" id="ARBA00023004"/>
    </source>
</evidence>
<gene>
    <name evidence="6" type="ORF">DDW13_00210</name>
</gene>
<dbReference type="PANTHER" id="PTHR43687:SF1">
    <property type="entry name" value="FERREDOXIN III"/>
    <property type="match status" value="1"/>
</dbReference>
<dbReference type="Gene3D" id="3.30.70.20">
    <property type="match status" value="2"/>
</dbReference>
<protein>
    <submittedName>
        <fullName evidence="6">4Fe-4S ferredoxin</fullName>
    </submittedName>
</protein>
<sequence>MIKMENNFLSTPLIKIKVDVFYHSCPHNITSGFYSCDPEEIASKLKGMKAVVIVGKYDEEHIKLYKEAALRAGINPLLMRVVDATWGENSIEENRKILENGWVADLALVEEKGLPVSRRELIKGELKIAKDRIDKPVWISDMCKLYRACTLCQDSCPYNAIKVDKKNGVTIDYSTCVACGLCVASCPMSALQFPSFSQQAIFELSKIKGDKRISCYKDTGNSIKLPCIGMLSAVDLAMLRSSGKVELYCPGCELSKNLDELKSTVEDLNNSVGGFSLTMPGYNIQFKEVKNDIKIEPFSLLANKAEGRQNIIKNNNLPDISYEVQVNEKICTMCESCAKWCPTNALTIDYSNNSEELLFNPDKCIGCKICINVCPEGDNGCSSGSKAIKIFTAKEVKHEIKTLMKDEIVRCRVCGAIVGSRKSLNLVKKVMKERGLECEDEWLERCPTHRAEYSYKKFFGKEVRFRPRRGPNDLGRV</sequence>
<feature type="domain" description="4Fe-4S ferredoxin-type" evidence="5">
    <location>
        <begin position="355"/>
        <end position="384"/>
    </location>
</feature>
<dbReference type="SUPFAM" id="SSF54862">
    <property type="entry name" value="4Fe-4S ferredoxins"/>
    <property type="match status" value="2"/>
</dbReference>
<dbReference type="InterPro" id="IPR050572">
    <property type="entry name" value="Fe-S_Ferredoxin"/>
</dbReference>
<dbReference type="Proteomes" id="UP000245638">
    <property type="component" value="Unassembled WGS sequence"/>
</dbReference>